<feature type="compositionally biased region" description="Low complexity" evidence="1">
    <location>
        <begin position="26"/>
        <end position="35"/>
    </location>
</feature>
<proteinExistence type="predicted"/>
<protein>
    <submittedName>
        <fullName evidence="2">Uncharacterized protein</fullName>
    </submittedName>
</protein>
<dbReference type="GeneID" id="60403674"/>
<sequence>MLGAPQMNSFGGPLSRSGGAPRCSPPEEQGTQGNQGNPGGPPGGPWGPRGPLVKAFVRRLDWRTGGPWGPLSSPRAGCVDEGPLCNRGGPQYYDADEGGPQGGAADALGAPAGGPLHSGAPGASGAPGGPHKDRFEWTEEEKETLKKRGALDFVIASDGMIRP</sequence>
<evidence type="ECO:0000313" key="3">
    <source>
        <dbReference type="Proteomes" id="UP000030744"/>
    </source>
</evidence>
<dbReference type="EMBL" id="HG734700">
    <property type="protein sequence ID" value="CDJ35866.1"/>
    <property type="molecule type" value="Genomic_DNA"/>
</dbReference>
<evidence type="ECO:0000256" key="1">
    <source>
        <dbReference type="SAM" id="MobiDB-lite"/>
    </source>
</evidence>
<feature type="compositionally biased region" description="Low complexity" evidence="1">
    <location>
        <begin position="103"/>
        <end position="124"/>
    </location>
</feature>
<reference evidence="2" key="1">
    <citation type="submission" date="2013-10" db="EMBL/GenBank/DDBJ databases">
        <title>Genomic analysis of the causative agents of coccidiosis in chickens.</title>
        <authorList>
            <person name="Reid A.J."/>
            <person name="Blake D."/>
            <person name="Billington K."/>
            <person name="Browne H."/>
            <person name="Dunn M."/>
            <person name="Hung S."/>
            <person name="Kawahara F."/>
            <person name="Miranda-Saavedra D."/>
            <person name="Mourier T."/>
            <person name="Nagra H."/>
            <person name="Otto T.D."/>
            <person name="Rawlings N."/>
            <person name="Sanchez A."/>
            <person name="Sanders M."/>
            <person name="Subramaniam C."/>
            <person name="Tay Y."/>
            <person name="Dear P."/>
            <person name="Doerig C."/>
            <person name="Gruber A."/>
            <person name="Parkinson J."/>
            <person name="Shirley M."/>
            <person name="Wan K.L."/>
            <person name="Berriman M."/>
            <person name="Tomley F."/>
            <person name="Pain A."/>
        </authorList>
    </citation>
    <scope>NUCLEOTIDE SEQUENCE [LARGE SCALE GENOMIC DNA]</scope>
    <source>
        <strain evidence="2">Houghton</strain>
    </source>
</reference>
<accession>U6KGH4</accession>
<dbReference type="AlphaFoldDB" id="U6KGH4"/>
<evidence type="ECO:0000313" key="2">
    <source>
        <dbReference type="EMBL" id="CDJ35866.1"/>
    </source>
</evidence>
<dbReference type="Proteomes" id="UP000030744">
    <property type="component" value="Unassembled WGS sequence"/>
</dbReference>
<dbReference type="VEuPathDB" id="ToxoDB:EMH_0000780"/>
<reference evidence="2" key="2">
    <citation type="submission" date="2013-10" db="EMBL/GenBank/DDBJ databases">
        <authorList>
            <person name="Aslett M."/>
        </authorList>
    </citation>
    <scope>NUCLEOTIDE SEQUENCE [LARGE SCALE GENOMIC DNA]</scope>
    <source>
        <strain evidence="2">Houghton</strain>
    </source>
</reference>
<gene>
    <name evidence="2" type="ORF">EMH_0000780</name>
</gene>
<dbReference type="RefSeq" id="XP_037878155.1">
    <property type="nucleotide sequence ID" value="XM_038022301.1"/>
</dbReference>
<name>U6KGH4_9EIME</name>
<dbReference type="OrthoDB" id="348743at2759"/>
<keyword evidence="3" id="KW-1185">Reference proteome</keyword>
<feature type="compositionally biased region" description="Basic and acidic residues" evidence="1">
    <location>
        <begin position="130"/>
        <end position="143"/>
    </location>
</feature>
<organism evidence="2 3">
    <name type="scientific">Eimeria mitis</name>
    <dbReference type="NCBI Taxonomy" id="44415"/>
    <lineage>
        <taxon>Eukaryota</taxon>
        <taxon>Sar</taxon>
        <taxon>Alveolata</taxon>
        <taxon>Apicomplexa</taxon>
        <taxon>Conoidasida</taxon>
        <taxon>Coccidia</taxon>
        <taxon>Eucoccidiorida</taxon>
        <taxon>Eimeriorina</taxon>
        <taxon>Eimeriidae</taxon>
        <taxon>Eimeria</taxon>
    </lineage>
</organism>
<feature type="region of interest" description="Disordered" evidence="1">
    <location>
        <begin position="1"/>
        <end position="143"/>
    </location>
</feature>